<organism evidence="2 3">
    <name type="scientific">Ephemerocybe angulata</name>
    <dbReference type="NCBI Taxonomy" id="980116"/>
    <lineage>
        <taxon>Eukaryota</taxon>
        <taxon>Fungi</taxon>
        <taxon>Dikarya</taxon>
        <taxon>Basidiomycota</taxon>
        <taxon>Agaricomycotina</taxon>
        <taxon>Agaricomycetes</taxon>
        <taxon>Agaricomycetidae</taxon>
        <taxon>Agaricales</taxon>
        <taxon>Agaricineae</taxon>
        <taxon>Psathyrellaceae</taxon>
        <taxon>Ephemerocybe</taxon>
    </lineage>
</organism>
<accession>A0A8H6M2M2</accession>
<keyword evidence="3" id="KW-1185">Reference proteome</keyword>
<name>A0A8H6M2M2_9AGAR</name>
<gene>
    <name evidence="2" type="ORF">DFP72DRAFT_851205</name>
</gene>
<feature type="region of interest" description="Disordered" evidence="1">
    <location>
        <begin position="121"/>
        <end position="175"/>
    </location>
</feature>
<evidence type="ECO:0000256" key="1">
    <source>
        <dbReference type="SAM" id="MobiDB-lite"/>
    </source>
</evidence>
<feature type="compositionally biased region" description="Acidic residues" evidence="1">
    <location>
        <begin position="374"/>
        <end position="385"/>
    </location>
</feature>
<proteinExistence type="predicted"/>
<comment type="caution">
    <text evidence="2">The sequence shown here is derived from an EMBL/GenBank/DDBJ whole genome shotgun (WGS) entry which is preliminary data.</text>
</comment>
<evidence type="ECO:0000313" key="3">
    <source>
        <dbReference type="Proteomes" id="UP000521943"/>
    </source>
</evidence>
<evidence type="ECO:0000313" key="2">
    <source>
        <dbReference type="EMBL" id="KAF6750949.1"/>
    </source>
</evidence>
<dbReference type="Proteomes" id="UP000521943">
    <property type="component" value="Unassembled WGS sequence"/>
</dbReference>
<dbReference type="EMBL" id="JACGCI010000053">
    <property type="protein sequence ID" value="KAF6750949.1"/>
    <property type="molecule type" value="Genomic_DNA"/>
</dbReference>
<feature type="compositionally biased region" description="Acidic residues" evidence="1">
    <location>
        <begin position="340"/>
        <end position="361"/>
    </location>
</feature>
<dbReference type="AlphaFoldDB" id="A0A8H6M2M2"/>
<feature type="compositionally biased region" description="Basic and acidic residues" evidence="1">
    <location>
        <begin position="362"/>
        <end position="373"/>
    </location>
</feature>
<feature type="region of interest" description="Disordered" evidence="1">
    <location>
        <begin position="255"/>
        <end position="395"/>
    </location>
</feature>
<reference evidence="2 3" key="1">
    <citation type="submission" date="2020-07" db="EMBL/GenBank/DDBJ databases">
        <title>Comparative genomics of pyrophilous fungi reveals a link between fire events and developmental genes.</title>
        <authorList>
            <consortium name="DOE Joint Genome Institute"/>
            <person name="Steindorff A.S."/>
            <person name="Carver A."/>
            <person name="Calhoun S."/>
            <person name="Stillman K."/>
            <person name="Liu H."/>
            <person name="Lipzen A."/>
            <person name="Pangilinan J."/>
            <person name="Labutti K."/>
            <person name="Bruns T.D."/>
            <person name="Grigoriev I.V."/>
        </authorList>
    </citation>
    <scope>NUCLEOTIDE SEQUENCE [LARGE SCALE GENOMIC DNA]</scope>
    <source>
        <strain evidence="2 3">CBS 144469</strain>
    </source>
</reference>
<feature type="compositionally biased region" description="Basic and acidic residues" evidence="1">
    <location>
        <begin position="267"/>
        <end position="277"/>
    </location>
</feature>
<protein>
    <submittedName>
        <fullName evidence="2">Uncharacterized protein</fullName>
    </submittedName>
</protein>
<feature type="compositionally biased region" description="Low complexity" evidence="1">
    <location>
        <begin position="303"/>
        <end position="314"/>
    </location>
</feature>
<sequence>MSLAPITSAERVSKILQDKYHIGAGPTKESFDQVYGSTPTSKMRGDMPRLQRDVVQMADALAGDDRWLVYPHLGPKLTKLYGFLKLVNRRTPPGTEKFVPQDLVDRVRGLAKRALELKKKHGEGSYADPGADDDDDAPLAKAPSSNRGTKRPSQDEGNSPNKGRVLSGSDGDWRASSAKISEDELFRRAREYIANSGKSSGPEAVAYNAALALKIQKDGLTAQLNAMSGVYDNLADEYDARVAELRTLMADRPSAFPRFTKTGSTSKAKEEVKEPVRKAPSSSKESSNGEKAASTASSSKPVATRSTRSTTAAAKLAEVKEEDTAASAPVDKGKAREVAPESDEDVDMLDDDEPVGNWDDEVTAHERRTSKSEGEEEVSCDEGDVSDIPKGHHSS</sequence>